<name>A0A523QJQ8_UNCAE</name>
<keyword evidence="5 6" id="KW-0472">Membrane</keyword>
<evidence type="ECO:0000256" key="2">
    <source>
        <dbReference type="ARBA" id="ARBA00022475"/>
    </source>
</evidence>
<evidence type="ECO:0000313" key="8">
    <source>
        <dbReference type="Proteomes" id="UP000320781"/>
    </source>
</evidence>
<keyword evidence="2" id="KW-1003">Cell membrane</keyword>
<comment type="caution">
    <text evidence="7">The sequence shown here is derived from an EMBL/GenBank/DDBJ whole genome shotgun (WGS) entry which is preliminary data.</text>
</comment>
<accession>A0A523QJQ8</accession>
<dbReference type="GO" id="GO:0015658">
    <property type="term" value="F:branched-chain amino acid transmembrane transporter activity"/>
    <property type="evidence" value="ECO:0007669"/>
    <property type="project" value="InterPro"/>
</dbReference>
<evidence type="ECO:0000313" key="7">
    <source>
        <dbReference type="EMBL" id="TES85915.1"/>
    </source>
</evidence>
<organism evidence="7 8">
    <name type="scientific">Aerophobetes bacterium</name>
    <dbReference type="NCBI Taxonomy" id="2030807"/>
    <lineage>
        <taxon>Bacteria</taxon>
        <taxon>Candidatus Aerophobota</taxon>
    </lineage>
</organism>
<feature type="transmembrane region" description="Helical" evidence="6">
    <location>
        <begin position="139"/>
        <end position="155"/>
    </location>
</feature>
<evidence type="ECO:0000256" key="6">
    <source>
        <dbReference type="SAM" id="Phobius"/>
    </source>
</evidence>
<feature type="transmembrane region" description="Helical" evidence="6">
    <location>
        <begin position="161"/>
        <end position="181"/>
    </location>
</feature>
<dbReference type="Proteomes" id="UP000320781">
    <property type="component" value="Unassembled WGS sequence"/>
</dbReference>
<dbReference type="CDD" id="cd06581">
    <property type="entry name" value="TM_PBP1_LivM_like"/>
    <property type="match status" value="1"/>
</dbReference>
<proteinExistence type="predicted"/>
<dbReference type="Pfam" id="PF02653">
    <property type="entry name" value="BPD_transp_2"/>
    <property type="match status" value="1"/>
</dbReference>
<feature type="transmembrane region" description="Helical" evidence="6">
    <location>
        <begin position="83"/>
        <end position="103"/>
    </location>
</feature>
<gene>
    <name evidence="7" type="ORF">E3J95_03270</name>
</gene>
<dbReference type="EMBL" id="SOKU01000153">
    <property type="protein sequence ID" value="TES85915.1"/>
    <property type="molecule type" value="Genomic_DNA"/>
</dbReference>
<evidence type="ECO:0000256" key="5">
    <source>
        <dbReference type="ARBA" id="ARBA00023136"/>
    </source>
</evidence>
<dbReference type="PANTHER" id="PTHR30482:SF1">
    <property type="entry name" value="BRANCHED-CHAIN AMINO ACID TRANSPORT PERMEASE PROTEIN LIVM-RELATED"/>
    <property type="match status" value="1"/>
</dbReference>
<evidence type="ECO:0000256" key="3">
    <source>
        <dbReference type="ARBA" id="ARBA00022692"/>
    </source>
</evidence>
<dbReference type="GO" id="GO:0005886">
    <property type="term" value="C:plasma membrane"/>
    <property type="evidence" value="ECO:0007669"/>
    <property type="project" value="UniProtKB-SubCell"/>
</dbReference>
<reference evidence="7 8" key="1">
    <citation type="submission" date="2019-03" db="EMBL/GenBank/DDBJ databases">
        <title>Metabolic potential of uncultured bacteria and archaea associated with petroleum seepage in deep-sea sediments.</title>
        <authorList>
            <person name="Dong X."/>
            <person name="Hubert C."/>
        </authorList>
    </citation>
    <scope>NUCLEOTIDE SEQUENCE [LARGE SCALE GENOMIC DNA]</scope>
    <source>
        <strain evidence="7">E44_bin92</strain>
    </source>
</reference>
<dbReference type="PANTHER" id="PTHR30482">
    <property type="entry name" value="HIGH-AFFINITY BRANCHED-CHAIN AMINO ACID TRANSPORT SYSTEM PERMEASE"/>
    <property type="match status" value="1"/>
</dbReference>
<keyword evidence="3 6" id="KW-0812">Transmembrane</keyword>
<feature type="transmembrane region" description="Helical" evidence="6">
    <location>
        <begin position="6"/>
        <end position="27"/>
    </location>
</feature>
<protein>
    <submittedName>
        <fullName evidence="7">Branched-chain amino acid ABC transporter permease</fullName>
    </submittedName>
</protein>
<feature type="transmembrane region" description="Helical" evidence="6">
    <location>
        <begin position="39"/>
        <end position="56"/>
    </location>
</feature>
<evidence type="ECO:0000256" key="4">
    <source>
        <dbReference type="ARBA" id="ARBA00022989"/>
    </source>
</evidence>
<dbReference type="InterPro" id="IPR043428">
    <property type="entry name" value="LivM-like"/>
</dbReference>
<evidence type="ECO:0000256" key="1">
    <source>
        <dbReference type="ARBA" id="ARBA00004651"/>
    </source>
</evidence>
<feature type="transmembrane region" description="Helical" evidence="6">
    <location>
        <begin position="188"/>
        <end position="213"/>
    </location>
</feature>
<feature type="transmembrane region" description="Helical" evidence="6">
    <location>
        <begin position="219"/>
        <end position="240"/>
    </location>
</feature>
<keyword evidence="4 6" id="KW-1133">Transmembrane helix</keyword>
<sequence>AYIVGYGLPMWAGMISGSLAAGFFAFLIGIPTLKIGEDYFVVVSFAFSEVLRYVLINEKWLTNGTIGFYGLERPFDEFFSGRAYEFFFLFLIVVAVIIAYLVMRKICNSPFGRLLKGVRESEQVCLALGKNIYRVKMKAFIIGAMFAGFAGSLYVRYTTLVVPGMFIPYFTFVAWLSLMIGGRGNNKGAILGCFIFVLADQFTLFVQASAAYAVKLASLRAFIMGALLIIVLRWLPAGILKEKKVTYR</sequence>
<comment type="subcellular location">
    <subcellularLocation>
        <location evidence="1">Cell membrane</location>
        <topology evidence="1">Multi-pass membrane protein</topology>
    </subcellularLocation>
</comment>
<dbReference type="AlphaFoldDB" id="A0A523QJQ8"/>
<dbReference type="InterPro" id="IPR001851">
    <property type="entry name" value="ABC_transp_permease"/>
</dbReference>
<feature type="non-terminal residue" evidence="7">
    <location>
        <position position="1"/>
    </location>
</feature>